<accession>A0A0M6ZWY4</accession>
<dbReference type="Proteomes" id="UP000053235">
    <property type="component" value="Unassembled WGS sequence"/>
</dbReference>
<name>A0A0M6ZWY4_9HYPH</name>
<protein>
    <submittedName>
        <fullName evidence="3">Protein involved in cellulose biosynthesis (CelD)</fullName>
    </submittedName>
</protein>
<organism evidence="3 4">
    <name type="scientific">Roseibium alexandrii</name>
    <dbReference type="NCBI Taxonomy" id="388408"/>
    <lineage>
        <taxon>Bacteria</taxon>
        <taxon>Pseudomonadati</taxon>
        <taxon>Pseudomonadota</taxon>
        <taxon>Alphaproteobacteria</taxon>
        <taxon>Hyphomicrobiales</taxon>
        <taxon>Stappiaceae</taxon>
        <taxon>Roseibium</taxon>
    </lineage>
</organism>
<evidence type="ECO:0000256" key="1">
    <source>
        <dbReference type="SAM" id="MobiDB-lite"/>
    </source>
</evidence>
<evidence type="ECO:0000313" key="4">
    <source>
        <dbReference type="Proteomes" id="UP000053235"/>
    </source>
</evidence>
<feature type="domain" description="BioF2-like acetyltransferase" evidence="2">
    <location>
        <begin position="187"/>
        <end position="342"/>
    </location>
</feature>
<evidence type="ECO:0000313" key="3">
    <source>
        <dbReference type="EMBL" id="CTQ66550.1"/>
    </source>
</evidence>
<sequence length="400" mass="44214">MSAAAIDISGTHPGSGSGNDDLQLTEDLEELASEWTQLESAGIGNPYHGFLWCKAFQNTLGTAERSRPLIALLRSAGRPVLLLPLSLFTKNGVRVLTFLGARIGNQNTGLWDKAYYEAVGPEAIRNVLHQLCQKSNADCIDLQNVPCQWTGRPHPLVLGNAQLSPNPLYRGSVTGTFEDVFKTLHSKSARKNLTRKQRHLQDAGGYEIRVCQQPAEIEAGLEAFLEQREARAQITGVPNAFSSPEAKAFLRQATQSPALSVTPDKMSAPLKIWTLSVSTQIRATYMCARDGGTLHAYSNSVAHDEFLKNSPGLVLIREIVEKICADPDTKTLDLGIGEEHYKTSWTRPEPMCDSRYSRTARGKIYSAVQTAKTRLISRIRNSDRLWPMIKNLRRMRASGN</sequence>
<dbReference type="EMBL" id="CXWD01000004">
    <property type="protein sequence ID" value="CTQ66550.1"/>
    <property type="molecule type" value="Genomic_DNA"/>
</dbReference>
<dbReference type="STRING" id="388408.LAX5112_01009"/>
<dbReference type="RefSeq" id="WP_055670910.1">
    <property type="nucleotide sequence ID" value="NZ_CXWD01000004.1"/>
</dbReference>
<gene>
    <name evidence="3" type="ORF">LAX5112_01009</name>
</gene>
<proteinExistence type="predicted"/>
<dbReference type="AlphaFoldDB" id="A0A0M6ZWY4"/>
<evidence type="ECO:0000259" key="2">
    <source>
        <dbReference type="Pfam" id="PF13480"/>
    </source>
</evidence>
<dbReference type="InterPro" id="IPR038740">
    <property type="entry name" value="BioF2-like_GNAT_dom"/>
</dbReference>
<reference evidence="4" key="1">
    <citation type="submission" date="2015-07" db="EMBL/GenBank/DDBJ databases">
        <authorList>
            <person name="Rodrigo-Torres Lidia"/>
            <person name="Arahal R.David."/>
        </authorList>
    </citation>
    <scope>NUCLEOTIDE SEQUENCE [LARGE SCALE GENOMIC DNA]</scope>
    <source>
        <strain evidence="4">CECT 5112</strain>
    </source>
</reference>
<dbReference type="Pfam" id="PF13480">
    <property type="entry name" value="Acetyltransf_6"/>
    <property type="match status" value="1"/>
</dbReference>
<keyword evidence="4" id="KW-1185">Reference proteome</keyword>
<feature type="region of interest" description="Disordered" evidence="1">
    <location>
        <begin position="1"/>
        <end position="22"/>
    </location>
</feature>